<accession>A0A6J7T2F6</accession>
<dbReference type="EMBL" id="CAFBQE010000025">
    <property type="protein sequence ID" value="CAB5047543.1"/>
    <property type="molecule type" value="Genomic_DNA"/>
</dbReference>
<dbReference type="PANTHER" id="PTHR43201">
    <property type="entry name" value="ACYL-COA SYNTHETASE"/>
    <property type="match status" value="1"/>
</dbReference>
<dbReference type="InterPro" id="IPR045851">
    <property type="entry name" value="AMP-bd_C_sf"/>
</dbReference>
<evidence type="ECO:0000256" key="2">
    <source>
        <dbReference type="ARBA" id="ARBA00022598"/>
    </source>
</evidence>
<dbReference type="AlphaFoldDB" id="A0A6J7T2F6"/>
<dbReference type="Gene3D" id="3.40.50.12780">
    <property type="entry name" value="N-terminal domain of ligase-like"/>
    <property type="match status" value="1"/>
</dbReference>
<feature type="domain" description="AMP-dependent synthetase/ligase" evidence="3">
    <location>
        <begin position="221"/>
        <end position="549"/>
    </location>
</feature>
<evidence type="ECO:0000256" key="1">
    <source>
        <dbReference type="ARBA" id="ARBA00006432"/>
    </source>
</evidence>
<protein>
    <submittedName>
        <fullName evidence="4">Unannotated protein</fullName>
    </submittedName>
</protein>
<dbReference type="GO" id="GO:0006631">
    <property type="term" value="P:fatty acid metabolic process"/>
    <property type="evidence" value="ECO:0007669"/>
    <property type="project" value="TreeGrafter"/>
</dbReference>
<keyword evidence="2" id="KW-0436">Ligase</keyword>
<dbReference type="PANTHER" id="PTHR43201:SF5">
    <property type="entry name" value="MEDIUM-CHAIN ACYL-COA LIGASE ACSF2, MITOCHONDRIAL"/>
    <property type="match status" value="1"/>
</dbReference>
<dbReference type="GO" id="GO:0031956">
    <property type="term" value="F:medium-chain fatty acid-CoA ligase activity"/>
    <property type="evidence" value="ECO:0007669"/>
    <property type="project" value="TreeGrafter"/>
</dbReference>
<dbReference type="CDD" id="cd04433">
    <property type="entry name" value="AFD_class_I"/>
    <property type="match status" value="1"/>
</dbReference>
<dbReference type="InterPro" id="IPR042099">
    <property type="entry name" value="ANL_N_sf"/>
</dbReference>
<dbReference type="Pfam" id="PF00501">
    <property type="entry name" value="AMP-binding"/>
    <property type="match status" value="1"/>
</dbReference>
<gene>
    <name evidence="4" type="ORF">UFOPK4284_00529</name>
</gene>
<comment type="similarity">
    <text evidence="1">Belongs to the ATP-dependent AMP-binding enzyme family.</text>
</comment>
<organism evidence="4">
    <name type="scientific">freshwater metagenome</name>
    <dbReference type="NCBI Taxonomy" id="449393"/>
    <lineage>
        <taxon>unclassified sequences</taxon>
        <taxon>metagenomes</taxon>
        <taxon>ecological metagenomes</taxon>
    </lineage>
</organism>
<reference evidence="4" key="1">
    <citation type="submission" date="2020-05" db="EMBL/GenBank/DDBJ databases">
        <authorList>
            <person name="Chiriac C."/>
            <person name="Salcher M."/>
            <person name="Ghai R."/>
            <person name="Kavagutti S V."/>
        </authorList>
    </citation>
    <scope>NUCLEOTIDE SEQUENCE</scope>
</reference>
<sequence>MPSKLWSKLTRKESKNFLALKESMARQLVVLAELESRGIKSINLIPKKVDRILVQEARLLATDIESMRERLIGTEFELELFVLESTSTSKATKAAKSNSGIKEISTRNTRGSKPVETAEEGLIPELEEINTPKTVESPEIFLDHSKFQALLSEAETKKLVTKILSVEKMQPTLDHSADTQIEIIKAQEPVVATPHVHTIFVSGALNELKVLNPLKILNYFAKVTPQAIAIVNEKRSITYEQLDILVGQFAMKFRKMGIQPGDFVVTRLPATLDWISTLALMSQGVITCSKLDRASIDPALGAKFLISDGTLIWQSNNTIILDDAWIADAENLDTKLLAVQNLDLDTPCRVIFTNGTIGKQKAVGLSLNLLNARVDQYNRTWLKGQSIMPLMDLSTSLGFFTFYSLFVKGEKIVTSSQFSFDSVRLAIAHDVEIFIASPIRAVQLLEVLMRTESKMPKLRKVVISGNIPTLNQLTKVADTLGVEVLNIYGSLECGDISFLPVNSKNRPSDWGWIYPEAKVQIINADGQKLENGIEGRIATSSPTMVHEYFRTLELNRKVFDEGWFYSGDTGYLTEDGRLVLMGRDVDLINIGKMNINPYAIEELVLDYAGVVDCAAFGFVTKTNERRLAIAIVGDIDLNLKIITSAITRELGEMAPKTYFVTDTIPRDALGKIQRGKLEKSLKEKVANQRNGQGGVS</sequence>
<proteinExistence type="inferred from homology"/>
<name>A0A6J7T2F6_9ZZZZ</name>
<evidence type="ECO:0000259" key="3">
    <source>
        <dbReference type="Pfam" id="PF00501"/>
    </source>
</evidence>
<evidence type="ECO:0000313" key="4">
    <source>
        <dbReference type="EMBL" id="CAB5047543.1"/>
    </source>
</evidence>
<dbReference type="InterPro" id="IPR000873">
    <property type="entry name" value="AMP-dep_synth/lig_dom"/>
</dbReference>
<dbReference type="Gene3D" id="3.30.300.30">
    <property type="match status" value="1"/>
</dbReference>
<dbReference type="SUPFAM" id="SSF56801">
    <property type="entry name" value="Acetyl-CoA synthetase-like"/>
    <property type="match status" value="1"/>
</dbReference>